<evidence type="ECO:0000313" key="1">
    <source>
        <dbReference type="EMBL" id="QEC62977.1"/>
    </source>
</evidence>
<dbReference type="EMBL" id="CP042436">
    <property type="protein sequence ID" value="QEC62977.1"/>
    <property type="molecule type" value="Genomic_DNA"/>
</dbReference>
<gene>
    <name evidence="1" type="ORF">FRZ54_10430</name>
</gene>
<sequence length="384" mass="45340">MTDNFSGKSSEEIMAIKLVNNPILRGIANQQAQYQQVHVDAGFNLFLLISDTYRRENFHSDILKALLDPAEKHGHDNCYLNHFINLLNKTAHGRLIVQPTDYSKAKVYRERGRIDILISDDKSKHAIIIENKINQAQDMPRQLPRYANELMQKGYQIDAIVYLLLNYHHKPNMYDWTEDDKQLIEPKLIIILANDNSSEDLADGWLQVCLNDTSDPDSKSIIKQYLALIKKIGKKAMANNIMEQFYTYMKDREQFHAAQSLNTMLNDLPLYRINRIVETFYERHLPFESIWRWQQKCAVFENFHYQNTAFAIDIYPDNENYYFQVFERRPGECTITELLTIIGELEYYELVGTRLQQVFKFPEDEDVLYNYIENFLLKLRKLKP</sequence>
<protein>
    <recommendedName>
        <fullName evidence="3">PD-(D/E)XK nuclease family protein</fullName>
    </recommendedName>
</protein>
<dbReference type="Proteomes" id="UP000321479">
    <property type="component" value="Chromosome"/>
</dbReference>
<dbReference type="RefSeq" id="WP_147031553.1">
    <property type="nucleotide sequence ID" value="NZ_CP042436.1"/>
</dbReference>
<organism evidence="1 2">
    <name type="scientific">Mucilaginibacter ginsenosidivorans</name>
    <dbReference type="NCBI Taxonomy" id="398053"/>
    <lineage>
        <taxon>Bacteria</taxon>
        <taxon>Pseudomonadati</taxon>
        <taxon>Bacteroidota</taxon>
        <taxon>Sphingobacteriia</taxon>
        <taxon>Sphingobacteriales</taxon>
        <taxon>Sphingobacteriaceae</taxon>
        <taxon>Mucilaginibacter</taxon>
    </lineage>
</organism>
<dbReference type="InterPro" id="IPR029470">
    <property type="entry name" value="PDDEXK_4"/>
</dbReference>
<dbReference type="OrthoDB" id="6346224at2"/>
<proteinExistence type="predicted"/>
<dbReference type="AlphaFoldDB" id="A0A5B8UV25"/>
<name>A0A5B8UV25_9SPHI</name>
<dbReference type="Pfam" id="PF14281">
    <property type="entry name" value="PDDEXK_4"/>
    <property type="match status" value="1"/>
</dbReference>
<evidence type="ECO:0000313" key="2">
    <source>
        <dbReference type="Proteomes" id="UP000321479"/>
    </source>
</evidence>
<reference evidence="1 2" key="1">
    <citation type="journal article" date="2017" name="Curr. Microbiol.">
        <title>Mucilaginibacter ginsenosidivorans sp. nov., Isolated from Soil of Ginseng Field.</title>
        <authorList>
            <person name="Kim M.M."/>
            <person name="Siddiqi M.Z."/>
            <person name="Im W.T."/>
        </authorList>
    </citation>
    <scope>NUCLEOTIDE SEQUENCE [LARGE SCALE GENOMIC DNA]</scope>
    <source>
        <strain evidence="1 2">Gsoil 3017</strain>
    </source>
</reference>
<accession>A0A5B8UV25</accession>
<keyword evidence="2" id="KW-1185">Reference proteome</keyword>
<dbReference type="KEGG" id="mgin:FRZ54_10430"/>
<evidence type="ECO:0008006" key="3">
    <source>
        <dbReference type="Google" id="ProtNLM"/>
    </source>
</evidence>